<name>A0A1G6ZFU8_NIADE</name>
<dbReference type="InterPro" id="IPR029045">
    <property type="entry name" value="ClpP/crotonase-like_dom_sf"/>
</dbReference>
<accession>A0A1G6ZFU8</accession>
<sequence length="495" mass="56502">MILKQLVVSFGLIFFTVAVFGQSCDCRAGFDWMKKTFEQNDAGFQYIIDKKGKGAYDYHNLQIQEKVAKAKTYEECRQVMREWLNFFRRFHLSISLGDSVQRISDALQEAELQKAFRQVAPELIKQHEKIQWDDTYWNTYLKNIKEPGFEGLWFFSPFYKVAIVKKGTNYVGYILEGPKEAPLQKGAVKLKIYPVGNGYKSTIYGGNLKQYDSAAVKWLNDRFMQVGNFYFQKLDPLYPDSPEKAKYDHFLRSRTPLLERLSAHTVYLRLPGFNISQKRAIDSLLKANDPVIRSVPNLIVDVRDNGGGADDSYAELMKYLYTNPMREMAVETYATPLNNQRLLEYARDTNFSEQRRKSFLKEYEDLEQAVGKFVLLNKSSVSISHRDTVYPFPQRVAMIINGATGSSAEQLLVDAKQSLKVKLFGTSTLGSLDMSNMTEAASPGNEFVLTYATTKSLRLPGFMVDASGIQPDYFIDESIPGIGWIPFVQQTLEGN</sequence>
<evidence type="ECO:0000259" key="2">
    <source>
        <dbReference type="Pfam" id="PF03572"/>
    </source>
</evidence>
<gene>
    <name evidence="3" type="ORF">SAMN04487894_11832</name>
</gene>
<dbReference type="Pfam" id="PF03572">
    <property type="entry name" value="Peptidase_S41"/>
    <property type="match status" value="1"/>
</dbReference>
<dbReference type="Gene3D" id="3.90.226.10">
    <property type="entry name" value="2-enoyl-CoA Hydratase, Chain A, domain 1"/>
    <property type="match status" value="1"/>
</dbReference>
<keyword evidence="4" id="KW-1185">Reference proteome</keyword>
<dbReference type="SUPFAM" id="SSF52096">
    <property type="entry name" value="ClpP/crotonase"/>
    <property type="match status" value="1"/>
</dbReference>
<dbReference type="GO" id="GO:0006508">
    <property type="term" value="P:proteolysis"/>
    <property type="evidence" value="ECO:0007669"/>
    <property type="project" value="InterPro"/>
</dbReference>
<dbReference type="InterPro" id="IPR005151">
    <property type="entry name" value="Tail-specific_protease"/>
</dbReference>
<feature type="domain" description="Tail specific protease" evidence="2">
    <location>
        <begin position="266"/>
        <end position="473"/>
    </location>
</feature>
<dbReference type="Proteomes" id="UP000198757">
    <property type="component" value="Unassembled WGS sequence"/>
</dbReference>
<reference evidence="4" key="1">
    <citation type="submission" date="2016-10" db="EMBL/GenBank/DDBJ databases">
        <authorList>
            <person name="Varghese N."/>
            <person name="Submissions S."/>
        </authorList>
    </citation>
    <scope>NUCLEOTIDE SEQUENCE [LARGE SCALE GENOMIC DNA]</scope>
    <source>
        <strain evidence="4">DSM 25811 / CCM 8410 / LMG 26954 / E90</strain>
    </source>
</reference>
<protein>
    <submittedName>
        <fullName evidence="3">Peptidase family S41</fullName>
    </submittedName>
</protein>
<dbReference type="RefSeq" id="WP_143019892.1">
    <property type="nucleotide sequence ID" value="NZ_FMZO01000018.1"/>
</dbReference>
<dbReference type="GO" id="GO:0008236">
    <property type="term" value="F:serine-type peptidase activity"/>
    <property type="evidence" value="ECO:0007669"/>
    <property type="project" value="InterPro"/>
</dbReference>
<feature type="chain" id="PRO_5011712406" evidence="1">
    <location>
        <begin position="22"/>
        <end position="495"/>
    </location>
</feature>
<evidence type="ECO:0000256" key="1">
    <source>
        <dbReference type="SAM" id="SignalP"/>
    </source>
</evidence>
<feature type="signal peptide" evidence="1">
    <location>
        <begin position="1"/>
        <end position="21"/>
    </location>
</feature>
<keyword evidence="1" id="KW-0732">Signal</keyword>
<evidence type="ECO:0000313" key="3">
    <source>
        <dbReference type="EMBL" id="SDE01430.1"/>
    </source>
</evidence>
<dbReference type="AlphaFoldDB" id="A0A1G6ZFU8"/>
<dbReference type="PROSITE" id="PS51257">
    <property type="entry name" value="PROKAR_LIPOPROTEIN"/>
    <property type="match status" value="1"/>
</dbReference>
<dbReference type="STRING" id="1285928.SAMN04487894_11832"/>
<proteinExistence type="predicted"/>
<dbReference type="OrthoDB" id="2327485at2"/>
<evidence type="ECO:0000313" key="4">
    <source>
        <dbReference type="Proteomes" id="UP000198757"/>
    </source>
</evidence>
<dbReference type="EMBL" id="FMZO01000018">
    <property type="protein sequence ID" value="SDE01430.1"/>
    <property type="molecule type" value="Genomic_DNA"/>
</dbReference>
<organism evidence="3 4">
    <name type="scientific">Niabella drilacis (strain DSM 25811 / CCM 8410 / CCUG 62505 / LMG 26954 / E90)</name>
    <dbReference type="NCBI Taxonomy" id="1285928"/>
    <lineage>
        <taxon>Bacteria</taxon>
        <taxon>Pseudomonadati</taxon>
        <taxon>Bacteroidota</taxon>
        <taxon>Chitinophagia</taxon>
        <taxon>Chitinophagales</taxon>
        <taxon>Chitinophagaceae</taxon>
        <taxon>Niabella</taxon>
    </lineage>
</organism>